<dbReference type="STRING" id="1048260.LFML04_2183"/>
<dbReference type="Gene3D" id="3.40.960.10">
    <property type="entry name" value="VSR Endonuclease"/>
    <property type="match status" value="1"/>
</dbReference>
<evidence type="ECO:0000256" key="6">
    <source>
        <dbReference type="PIRNR" id="PIRNR018267"/>
    </source>
</evidence>
<protein>
    <recommendedName>
        <fullName evidence="6">Very short patch repair endonuclease</fullName>
        <ecNumber evidence="6">3.1.-.-</ecNumber>
    </recommendedName>
</protein>
<keyword evidence="1 6" id="KW-0540">Nuclease</keyword>
<dbReference type="Pfam" id="PF03852">
    <property type="entry name" value="Vsr"/>
    <property type="match status" value="1"/>
</dbReference>
<keyword evidence="3 6" id="KW-0227">DNA damage</keyword>
<dbReference type="PIRSF" id="PIRSF018267">
    <property type="entry name" value="VSR_endonuc"/>
    <property type="match status" value="1"/>
</dbReference>
<evidence type="ECO:0000256" key="4">
    <source>
        <dbReference type="ARBA" id="ARBA00022801"/>
    </source>
</evidence>
<dbReference type="SUPFAM" id="SSF52980">
    <property type="entry name" value="Restriction endonuclease-like"/>
    <property type="match status" value="1"/>
</dbReference>
<proteinExistence type="inferred from homology"/>
<accession>J9ZCN9</accession>
<dbReference type="PATRIC" id="fig|1048260.3.peg.2377"/>
<comment type="similarity">
    <text evidence="6">Belongs to the vsr family.</text>
</comment>
<keyword evidence="2 6" id="KW-0255">Endonuclease</keyword>
<dbReference type="Proteomes" id="UP000006177">
    <property type="component" value="Chromosome"/>
</dbReference>
<sequence length="151" mass="17961">MTDVVDPFTRSRMMAGIRSVNTKPEKQIRTALHLKGFRYRLHDRRVPGCPDLVFPKYHAVLFVHGCFWHGHKCPLFRLPKTRTDFWEKKIRRNRERDNEVGEELEKQGWRKGIVWECALKGKFRIGLEETVNRIIFWVRSEQEGIEVRGTA</sequence>
<organism evidence="7 8">
    <name type="scientific">Leptospirillum ferriphilum (strain ML-04)</name>
    <dbReference type="NCBI Taxonomy" id="1048260"/>
    <lineage>
        <taxon>Bacteria</taxon>
        <taxon>Pseudomonadati</taxon>
        <taxon>Nitrospirota</taxon>
        <taxon>Nitrospiria</taxon>
        <taxon>Nitrospirales</taxon>
        <taxon>Nitrospiraceae</taxon>
        <taxon>Leptospirillum</taxon>
    </lineage>
</organism>
<gene>
    <name evidence="7" type="ordered locus">LFML04_2183</name>
</gene>
<dbReference type="EMBL" id="CP002919">
    <property type="protein sequence ID" value="AFS54375.1"/>
    <property type="molecule type" value="Genomic_DNA"/>
</dbReference>
<dbReference type="GO" id="GO:0004519">
    <property type="term" value="F:endonuclease activity"/>
    <property type="evidence" value="ECO:0007669"/>
    <property type="project" value="UniProtKB-KW"/>
</dbReference>
<dbReference type="GO" id="GO:0006298">
    <property type="term" value="P:mismatch repair"/>
    <property type="evidence" value="ECO:0007669"/>
    <property type="project" value="UniProtKB-UniRule"/>
</dbReference>
<evidence type="ECO:0000256" key="1">
    <source>
        <dbReference type="ARBA" id="ARBA00022722"/>
    </source>
</evidence>
<keyword evidence="4 6" id="KW-0378">Hydrolase</keyword>
<evidence type="ECO:0000313" key="7">
    <source>
        <dbReference type="EMBL" id="AFS54375.1"/>
    </source>
</evidence>
<dbReference type="REBASE" id="53511">
    <property type="entry name" value="V.LfeML04ORF2182P"/>
</dbReference>
<evidence type="ECO:0000256" key="5">
    <source>
        <dbReference type="ARBA" id="ARBA00023204"/>
    </source>
</evidence>
<dbReference type="InterPro" id="IPR004603">
    <property type="entry name" value="DNA_mismatch_endonuc_vsr"/>
</dbReference>
<evidence type="ECO:0000313" key="8">
    <source>
        <dbReference type="Proteomes" id="UP000006177"/>
    </source>
</evidence>
<evidence type="ECO:0000256" key="2">
    <source>
        <dbReference type="ARBA" id="ARBA00022759"/>
    </source>
</evidence>
<dbReference type="HOGENOM" id="CLU_111913_1_1_0"/>
<comment type="function">
    <text evidence="6">May nick specific sequences that contain T:G mispairs resulting from m5C-deamination.</text>
</comment>
<dbReference type="KEGG" id="lfi:LFML04_2183"/>
<name>J9ZCN9_LEPFM</name>
<dbReference type="EC" id="3.1.-.-" evidence="6"/>
<dbReference type="RefSeq" id="WP_014961879.1">
    <property type="nucleotide sequence ID" value="NC_018649.1"/>
</dbReference>
<dbReference type="CDD" id="cd00221">
    <property type="entry name" value="Vsr"/>
    <property type="match status" value="1"/>
</dbReference>
<reference evidence="7 8" key="1">
    <citation type="journal article" date="2011" name="J. Microbiol.">
        <title>Complete genome of Leptospirillum ferriphilum ML-04 provides insight into its physiology and environmental adaptation.</title>
        <authorList>
            <person name="Mi S."/>
            <person name="Song J."/>
            <person name="Lin J."/>
            <person name="Che Y."/>
            <person name="Zheng H."/>
            <person name="Lin J."/>
        </authorList>
    </citation>
    <scope>NUCLEOTIDE SEQUENCE [LARGE SCALE GENOMIC DNA]</scope>
    <source>
        <strain evidence="7 8">ML-04</strain>
    </source>
</reference>
<evidence type="ECO:0000256" key="3">
    <source>
        <dbReference type="ARBA" id="ARBA00022763"/>
    </source>
</evidence>
<keyword evidence="5 6" id="KW-0234">DNA repair</keyword>
<dbReference type="AlphaFoldDB" id="J9ZCN9"/>
<dbReference type="NCBIfam" id="TIGR00632">
    <property type="entry name" value="vsr"/>
    <property type="match status" value="1"/>
</dbReference>
<dbReference type="InterPro" id="IPR011335">
    <property type="entry name" value="Restrct_endonuc-II-like"/>
</dbReference>
<dbReference type="GO" id="GO:0016787">
    <property type="term" value="F:hydrolase activity"/>
    <property type="evidence" value="ECO:0007669"/>
    <property type="project" value="UniProtKB-KW"/>
</dbReference>